<evidence type="ECO:0000256" key="2">
    <source>
        <dbReference type="ARBA" id="ARBA00004496"/>
    </source>
</evidence>
<dbReference type="GO" id="GO:0046540">
    <property type="term" value="C:U4/U6 x U5 tri-snRNP complex"/>
    <property type="evidence" value="ECO:0007669"/>
    <property type="project" value="TreeGrafter"/>
</dbReference>
<keyword evidence="5" id="KW-0698">rRNA processing</keyword>
<evidence type="ECO:0000313" key="15">
    <source>
        <dbReference type="EMBL" id="ODV76163.1"/>
    </source>
</evidence>
<dbReference type="CDD" id="cd01726">
    <property type="entry name" value="LSm6"/>
    <property type="match status" value="1"/>
</dbReference>
<evidence type="ECO:0000256" key="1">
    <source>
        <dbReference type="ARBA" id="ARBA00004123"/>
    </source>
</evidence>
<keyword evidence="12 13" id="KW-0687">Ribonucleoprotein</keyword>
<dbReference type="EMBL" id="KV453925">
    <property type="protein sequence ID" value="ODV76163.1"/>
    <property type="molecule type" value="Genomic_DNA"/>
</dbReference>
<dbReference type="GO" id="GO:0030490">
    <property type="term" value="P:maturation of SSU-rRNA"/>
    <property type="evidence" value="ECO:0007669"/>
    <property type="project" value="TreeGrafter"/>
</dbReference>
<dbReference type="GO" id="GO:0005732">
    <property type="term" value="C:sno(s)RNA-containing ribonucleoprotein complex"/>
    <property type="evidence" value="ECO:0007669"/>
    <property type="project" value="TreeGrafter"/>
</dbReference>
<evidence type="ECO:0000256" key="10">
    <source>
        <dbReference type="ARBA" id="ARBA00023187"/>
    </source>
</evidence>
<dbReference type="GO" id="GO:0003723">
    <property type="term" value="F:RNA binding"/>
    <property type="evidence" value="ECO:0007669"/>
    <property type="project" value="UniProtKB-UniRule"/>
</dbReference>
<keyword evidence="10 13" id="KW-0508">mRNA splicing</keyword>
<dbReference type="FunFam" id="2.30.30.100:FF:000037">
    <property type="entry name" value="U6 snRNA-associated Sm-like protein LSm6"/>
    <property type="match status" value="1"/>
</dbReference>
<keyword evidence="8 13" id="KW-0747">Spliceosome</keyword>
<keyword evidence="7" id="KW-0819">tRNA processing</keyword>
<sequence>MSEAGEEQAVSAPSQFLSEITGSKVIVKLYSGEEYHGNLDSIDGYMNVALEEAEEYVGGQITNKYGDVFIRANNVLYISQE</sequence>
<dbReference type="GO" id="GO:0005688">
    <property type="term" value="C:U6 snRNP"/>
    <property type="evidence" value="ECO:0007669"/>
    <property type="project" value="TreeGrafter"/>
</dbReference>
<dbReference type="InterPro" id="IPR047575">
    <property type="entry name" value="Sm"/>
</dbReference>
<dbReference type="GO" id="GO:0000932">
    <property type="term" value="C:P-body"/>
    <property type="evidence" value="ECO:0007669"/>
    <property type="project" value="TreeGrafter"/>
</dbReference>
<evidence type="ECO:0000256" key="9">
    <source>
        <dbReference type="ARBA" id="ARBA00022884"/>
    </source>
</evidence>
<evidence type="ECO:0000256" key="4">
    <source>
        <dbReference type="ARBA" id="ARBA00022490"/>
    </source>
</evidence>
<keyword evidence="11 13" id="KW-0539">Nucleus</keyword>
<comment type="subcellular location">
    <subcellularLocation>
        <location evidence="2">Cytoplasm</location>
    </subcellularLocation>
    <subcellularLocation>
        <location evidence="1 13">Nucleus</location>
    </subcellularLocation>
</comment>
<dbReference type="PIRSF" id="PIRSF006609">
    <property type="entry name" value="snRNP_SmF"/>
    <property type="match status" value="1"/>
</dbReference>
<dbReference type="Gene3D" id="2.30.30.100">
    <property type="match status" value="1"/>
</dbReference>
<keyword evidence="4" id="KW-0963">Cytoplasm</keyword>
<protein>
    <submittedName>
        <fullName evidence="15">Sm-like ribonucleo protein</fullName>
    </submittedName>
</protein>
<dbReference type="GO" id="GO:0008033">
    <property type="term" value="P:tRNA processing"/>
    <property type="evidence" value="ECO:0007669"/>
    <property type="project" value="UniProtKB-KW"/>
</dbReference>
<dbReference type="Pfam" id="PF01423">
    <property type="entry name" value="LSM"/>
    <property type="match status" value="1"/>
</dbReference>
<evidence type="ECO:0000313" key="16">
    <source>
        <dbReference type="Proteomes" id="UP000094389"/>
    </source>
</evidence>
<keyword evidence="6 13" id="KW-0507">mRNA processing</keyword>
<reference evidence="15 16" key="1">
    <citation type="journal article" date="2016" name="Proc. Natl. Acad. Sci. U.S.A.">
        <title>Comparative genomics of biotechnologically important yeasts.</title>
        <authorList>
            <person name="Riley R."/>
            <person name="Haridas S."/>
            <person name="Wolfe K.H."/>
            <person name="Lopes M.R."/>
            <person name="Hittinger C.T."/>
            <person name="Goeker M."/>
            <person name="Salamov A.A."/>
            <person name="Wisecaver J.H."/>
            <person name="Long T.M."/>
            <person name="Calvey C.H."/>
            <person name="Aerts A.L."/>
            <person name="Barry K.W."/>
            <person name="Choi C."/>
            <person name="Clum A."/>
            <person name="Coughlan A.Y."/>
            <person name="Deshpande S."/>
            <person name="Douglass A.P."/>
            <person name="Hanson S.J."/>
            <person name="Klenk H.-P."/>
            <person name="LaButti K.M."/>
            <person name="Lapidus A."/>
            <person name="Lindquist E.A."/>
            <person name="Lipzen A.M."/>
            <person name="Meier-Kolthoff J.P."/>
            <person name="Ohm R.A."/>
            <person name="Otillar R.P."/>
            <person name="Pangilinan J.L."/>
            <person name="Peng Y."/>
            <person name="Rokas A."/>
            <person name="Rosa C.A."/>
            <person name="Scheuner C."/>
            <person name="Sibirny A.A."/>
            <person name="Slot J.C."/>
            <person name="Stielow J.B."/>
            <person name="Sun H."/>
            <person name="Kurtzman C.P."/>
            <person name="Blackwell M."/>
            <person name="Grigoriev I.V."/>
            <person name="Jeffries T.W."/>
        </authorList>
    </citation>
    <scope>NUCLEOTIDE SEQUENCE [LARGE SCALE GENOMIC DNA]</scope>
    <source>
        <strain evidence="16">ATCC 18201 / CBS 1600 / BCRC 20928 / JCM 3617 / NBRC 0987 / NRRL Y-1542</strain>
    </source>
</reference>
<dbReference type="RefSeq" id="XP_020073202.1">
    <property type="nucleotide sequence ID" value="XM_020214068.1"/>
</dbReference>
<dbReference type="GeneID" id="30988464"/>
<dbReference type="InterPro" id="IPR001163">
    <property type="entry name" value="Sm_dom_euk/arc"/>
</dbReference>
<dbReference type="GO" id="GO:0005730">
    <property type="term" value="C:nucleolus"/>
    <property type="evidence" value="ECO:0007669"/>
    <property type="project" value="TreeGrafter"/>
</dbReference>
<dbReference type="AlphaFoldDB" id="A0A1E4S9J8"/>
<accession>A0A1E4S9J8</accession>
<dbReference type="PROSITE" id="PS52002">
    <property type="entry name" value="SM"/>
    <property type="match status" value="1"/>
</dbReference>
<evidence type="ECO:0000259" key="14">
    <source>
        <dbReference type="PROSITE" id="PS52002"/>
    </source>
</evidence>
<dbReference type="OrthoDB" id="268799at2759"/>
<evidence type="ECO:0000256" key="6">
    <source>
        <dbReference type="ARBA" id="ARBA00022664"/>
    </source>
</evidence>
<organism evidence="15 16">
    <name type="scientific">Cyberlindnera jadinii (strain ATCC 18201 / CBS 1600 / BCRC 20928 / JCM 3617 / NBRC 0987 / NRRL Y-1542)</name>
    <name type="common">Torula yeast</name>
    <name type="synonym">Candida utilis</name>
    <dbReference type="NCBI Taxonomy" id="983966"/>
    <lineage>
        <taxon>Eukaryota</taxon>
        <taxon>Fungi</taxon>
        <taxon>Dikarya</taxon>
        <taxon>Ascomycota</taxon>
        <taxon>Saccharomycotina</taxon>
        <taxon>Saccharomycetes</taxon>
        <taxon>Phaffomycetales</taxon>
        <taxon>Phaffomycetaceae</taxon>
        <taxon>Cyberlindnera</taxon>
    </lineage>
</organism>
<dbReference type="OMA" id="EQTVEYV"/>
<dbReference type="InterPro" id="IPR016487">
    <property type="entry name" value="Lsm6/sSmF"/>
</dbReference>
<dbReference type="InterPro" id="IPR010920">
    <property type="entry name" value="LSM_dom_sf"/>
</dbReference>
<evidence type="ECO:0000256" key="13">
    <source>
        <dbReference type="PIRNR" id="PIRNR006609"/>
    </source>
</evidence>
<keyword evidence="9 13" id="KW-0694">RNA-binding</keyword>
<dbReference type="SMART" id="SM00651">
    <property type="entry name" value="Sm"/>
    <property type="match status" value="1"/>
</dbReference>
<keyword evidence="16" id="KW-1185">Reference proteome</keyword>
<gene>
    <name evidence="15" type="ORF">CYBJADRAFT_165493</name>
</gene>
<name>A0A1E4S9J8_CYBJN</name>
<evidence type="ECO:0000256" key="11">
    <source>
        <dbReference type="ARBA" id="ARBA00023242"/>
    </source>
</evidence>
<evidence type="ECO:0000256" key="7">
    <source>
        <dbReference type="ARBA" id="ARBA00022694"/>
    </source>
</evidence>
<evidence type="ECO:0000256" key="3">
    <source>
        <dbReference type="ARBA" id="ARBA00007927"/>
    </source>
</evidence>
<dbReference type="GO" id="GO:0005681">
    <property type="term" value="C:spliceosomal complex"/>
    <property type="evidence" value="ECO:0007669"/>
    <property type="project" value="UniProtKB-KW"/>
</dbReference>
<dbReference type="SUPFAM" id="SSF50182">
    <property type="entry name" value="Sm-like ribonucleoproteins"/>
    <property type="match status" value="1"/>
</dbReference>
<feature type="domain" description="Sm" evidence="14">
    <location>
        <begin position="12"/>
        <end position="81"/>
    </location>
</feature>
<evidence type="ECO:0000256" key="5">
    <source>
        <dbReference type="ARBA" id="ARBA00022552"/>
    </source>
</evidence>
<evidence type="ECO:0000256" key="12">
    <source>
        <dbReference type="ARBA" id="ARBA00023274"/>
    </source>
</evidence>
<dbReference type="Proteomes" id="UP000094389">
    <property type="component" value="Unassembled WGS sequence"/>
</dbReference>
<dbReference type="PANTHER" id="PTHR11021">
    <property type="entry name" value="SMALL NUCLEAR RIBONUCLEOPROTEIN F SNRNP-F"/>
    <property type="match status" value="1"/>
</dbReference>
<dbReference type="STRING" id="983966.A0A1E4S9J8"/>
<dbReference type="GO" id="GO:0000398">
    <property type="term" value="P:mRNA splicing, via spliceosome"/>
    <property type="evidence" value="ECO:0007669"/>
    <property type="project" value="InterPro"/>
</dbReference>
<evidence type="ECO:0000256" key="8">
    <source>
        <dbReference type="ARBA" id="ARBA00022728"/>
    </source>
</evidence>
<dbReference type="PANTHER" id="PTHR11021:SF1">
    <property type="entry name" value="U6 SNRNA-ASSOCIATED SM-LIKE PROTEIN LSM6"/>
    <property type="match status" value="1"/>
</dbReference>
<comment type="similarity">
    <text evidence="3 13">Belongs to the snRNP Sm proteins family. SmF/LSm6 subfamily.</text>
</comment>
<proteinExistence type="inferred from homology"/>